<organism evidence="1 2">
    <name type="scientific">Halocaridina rubra</name>
    <name type="common">Hawaiian red shrimp</name>
    <dbReference type="NCBI Taxonomy" id="373956"/>
    <lineage>
        <taxon>Eukaryota</taxon>
        <taxon>Metazoa</taxon>
        <taxon>Ecdysozoa</taxon>
        <taxon>Arthropoda</taxon>
        <taxon>Crustacea</taxon>
        <taxon>Multicrustacea</taxon>
        <taxon>Malacostraca</taxon>
        <taxon>Eumalacostraca</taxon>
        <taxon>Eucarida</taxon>
        <taxon>Decapoda</taxon>
        <taxon>Pleocyemata</taxon>
        <taxon>Caridea</taxon>
        <taxon>Atyoidea</taxon>
        <taxon>Atyidae</taxon>
        <taxon>Halocaridina</taxon>
    </lineage>
</organism>
<name>A0AAN9AET0_HALRR</name>
<accession>A0AAN9AET0</accession>
<feature type="non-terminal residue" evidence="1">
    <location>
        <position position="1"/>
    </location>
</feature>
<dbReference type="AlphaFoldDB" id="A0AAN9AET0"/>
<evidence type="ECO:0000313" key="1">
    <source>
        <dbReference type="EMBL" id="KAK7081892.1"/>
    </source>
</evidence>
<dbReference type="Proteomes" id="UP001381693">
    <property type="component" value="Unassembled WGS sequence"/>
</dbReference>
<reference evidence="1 2" key="1">
    <citation type="submission" date="2023-11" db="EMBL/GenBank/DDBJ databases">
        <title>Halocaridina rubra genome assembly.</title>
        <authorList>
            <person name="Smith C."/>
        </authorList>
    </citation>
    <scope>NUCLEOTIDE SEQUENCE [LARGE SCALE GENOMIC DNA]</scope>
    <source>
        <strain evidence="1">EP-1</strain>
        <tissue evidence="1">Whole</tissue>
    </source>
</reference>
<proteinExistence type="predicted"/>
<dbReference type="EMBL" id="JAXCGZ010004357">
    <property type="protein sequence ID" value="KAK7081892.1"/>
    <property type="molecule type" value="Genomic_DNA"/>
</dbReference>
<sequence>GLVLSAMLVISRPHAVWQHKYPGKPLTIVAIALSAVRDLEVPNSTHGSATYGFSIGSDRLSQHDMHSEYTIICVGSGHHLVAQ</sequence>
<gene>
    <name evidence="1" type="ORF">SK128_006368</name>
</gene>
<keyword evidence="2" id="KW-1185">Reference proteome</keyword>
<comment type="caution">
    <text evidence="1">The sequence shown here is derived from an EMBL/GenBank/DDBJ whole genome shotgun (WGS) entry which is preliminary data.</text>
</comment>
<protein>
    <submittedName>
        <fullName evidence="1">Uncharacterized protein</fullName>
    </submittedName>
</protein>
<evidence type="ECO:0000313" key="2">
    <source>
        <dbReference type="Proteomes" id="UP001381693"/>
    </source>
</evidence>